<reference evidence="1" key="1">
    <citation type="journal article" date="2015" name="Genome Biol. Evol.">
        <title>Organellar Genomes of White Spruce (Picea glauca): Assembly and Annotation.</title>
        <authorList>
            <person name="Jackman S.D."/>
            <person name="Warren R.L."/>
            <person name="Gibb E.A."/>
            <person name="Vandervalk B.P."/>
            <person name="Mohamadi H."/>
            <person name="Chu J."/>
            <person name="Raymond A."/>
            <person name="Pleasance S."/>
            <person name="Coope R."/>
            <person name="Wildung M.R."/>
            <person name="Ritland C.E."/>
            <person name="Bousquet J."/>
            <person name="Jones S.J."/>
            <person name="Bohlmann J."/>
            <person name="Birol I."/>
        </authorList>
    </citation>
    <scope>NUCLEOTIDE SEQUENCE [LARGE SCALE GENOMIC DNA]</scope>
    <source>
        <tissue evidence="1">Flushing bud</tissue>
    </source>
</reference>
<keyword evidence="1" id="KW-0496">Mitochondrion</keyword>
<proteinExistence type="predicted"/>
<accession>A0A117NI36</accession>
<dbReference type="EMBL" id="LKAM01000003">
    <property type="protein sequence ID" value="KUM49323.1"/>
    <property type="molecule type" value="Genomic_DNA"/>
</dbReference>
<comment type="caution">
    <text evidence="1">The sequence shown here is derived from an EMBL/GenBank/DDBJ whole genome shotgun (WGS) entry which is preliminary data.</text>
</comment>
<sequence length="70" mass="8107">MFLSTRTSRPTHMSYLTHRWRLIGSNYMPLGGKFYPIRQSERPTSNLIRKCRITNIGVGVSEARLFAPHT</sequence>
<evidence type="ECO:0000313" key="1">
    <source>
        <dbReference type="EMBL" id="KUM49323.1"/>
    </source>
</evidence>
<name>A0A117NI36_PICGL</name>
<gene>
    <name evidence="1" type="ORF">ABT39_MTgene3872</name>
</gene>
<geneLocation type="mitochondrion" evidence="1"/>
<organism evidence="1">
    <name type="scientific">Picea glauca</name>
    <name type="common">White spruce</name>
    <name type="synonym">Pinus glauca</name>
    <dbReference type="NCBI Taxonomy" id="3330"/>
    <lineage>
        <taxon>Eukaryota</taxon>
        <taxon>Viridiplantae</taxon>
        <taxon>Streptophyta</taxon>
        <taxon>Embryophyta</taxon>
        <taxon>Tracheophyta</taxon>
        <taxon>Spermatophyta</taxon>
        <taxon>Pinopsida</taxon>
        <taxon>Pinidae</taxon>
        <taxon>Conifers I</taxon>
        <taxon>Pinales</taxon>
        <taxon>Pinaceae</taxon>
        <taxon>Picea</taxon>
    </lineage>
</organism>
<protein>
    <submittedName>
        <fullName evidence="1">Uncharacterized protein</fullName>
    </submittedName>
</protein>
<dbReference type="AlphaFoldDB" id="A0A117NI36"/>